<comment type="caution">
    <text evidence="2">The sequence shown here is derived from an EMBL/GenBank/DDBJ whole genome shotgun (WGS) entry which is preliminary data.</text>
</comment>
<evidence type="ECO:0000313" key="3">
    <source>
        <dbReference type="Proteomes" id="UP000660262"/>
    </source>
</evidence>
<feature type="signal peptide" evidence="1">
    <location>
        <begin position="1"/>
        <end position="26"/>
    </location>
</feature>
<dbReference type="AlphaFoldDB" id="A0A830HDD2"/>
<reference evidence="2" key="1">
    <citation type="submission" date="2020-10" db="EMBL/GenBank/DDBJ databases">
        <title>Unveiling of a novel bifunctional photoreceptor, Dualchrome1, isolated from a cosmopolitan green alga.</title>
        <authorList>
            <person name="Suzuki S."/>
            <person name="Kawachi M."/>
        </authorList>
    </citation>
    <scope>NUCLEOTIDE SEQUENCE</scope>
    <source>
        <strain evidence="2">NIES 2893</strain>
    </source>
</reference>
<feature type="chain" id="PRO_5033035773" description="Pherophorin domain-containing protein" evidence="1">
    <location>
        <begin position="27"/>
        <end position="359"/>
    </location>
</feature>
<gene>
    <name evidence="2" type="ORF">PPROV_000211400</name>
</gene>
<accession>A0A830HDD2</accession>
<dbReference type="EMBL" id="BNJQ01000005">
    <property type="protein sequence ID" value="GHP03359.1"/>
    <property type="molecule type" value="Genomic_DNA"/>
</dbReference>
<evidence type="ECO:0000313" key="2">
    <source>
        <dbReference type="EMBL" id="GHP03359.1"/>
    </source>
</evidence>
<dbReference type="Proteomes" id="UP000660262">
    <property type="component" value="Unassembled WGS sequence"/>
</dbReference>
<keyword evidence="3" id="KW-1185">Reference proteome</keyword>
<proteinExistence type="predicted"/>
<evidence type="ECO:0000256" key="1">
    <source>
        <dbReference type="SAM" id="SignalP"/>
    </source>
</evidence>
<keyword evidence="1" id="KW-0732">Signal</keyword>
<organism evidence="2 3">
    <name type="scientific">Pycnococcus provasolii</name>
    <dbReference type="NCBI Taxonomy" id="41880"/>
    <lineage>
        <taxon>Eukaryota</taxon>
        <taxon>Viridiplantae</taxon>
        <taxon>Chlorophyta</taxon>
        <taxon>Pseudoscourfieldiophyceae</taxon>
        <taxon>Pseudoscourfieldiales</taxon>
        <taxon>Pycnococcaceae</taxon>
        <taxon>Pycnococcus</taxon>
    </lineage>
</organism>
<protein>
    <recommendedName>
        <fullName evidence="4">Pherophorin domain-containing protein</fullName>
    </recommendedName>
</protein>
<evidence type="ECO:0008006" key="4">
    <source>
        <dbReference type="Google" id="ProtNLM"/>
    </source>
</evidence>
<sequence length="359" mass="39404">MMATTFTSKVPAVVLVVLLLESGVNAKPYGGNSVFQFKYDGGNGGYYGKYGGSKYGGVSDSYDDGYYKGSKYGGYGYNAPKPKVSWWKPWSWKYAKKSYSYSYGDEYEYGYDNGLTKADLREAAHAYVGLSETLKVDEFRALPMTPGTTTTTTLTTTFRTTNAPFVLETTTTAIPKQDPNEFECTCGYNVGNLAFACISFLFDKDGNEIPVDPNDSASAIQSVYQPVGFRRINFGLQQIDRCIGTVQQIQRTLIDIIDFPADGGDFQCDSCIGTTRRQGSILPHNPGGERITMTTSTSYDYSVELRGLTVAFGGKRGQTQSEVTCRGPQAVIEACAARCDRAVEEKLLTKNEFAQKCLP</sequence>
<name>A0A830HDD2_9CHLO</name>